<dbReference type="Pfam" id="PF25973">
    <property type="entry name" value="BSH_CzcB"/>
    <property type="match status" value="1"/>
</dbReference>
<accession>B2ICV0</accession>
<sequence>MMRISHFVCAALAGLLVLADASSPLLSQEKSPLLSAGAKAQAELRGLIDRLRGKTLPDGIVGTNGRVEATEVDVSSKYGGRLSELTVNEGDDVTAGEIVARISSPETEAQLRGAQAQVLKAKQALAEAKALIAQRAGDLDFAQSDFNRGQALVRQGYLTEQTFDMRRSRYNVAQAALDAANAQRDQAQFAIDAAEADVQRLEAMLVDLVLRAPVNGRVLYKLVQNGEVVAPGMRVVTLLNLSDVYMSIYLPASQAGSLSLGDEARIILDPAPEYVIPTTISFVATEAQFTPKSVETASEREKLMFRVKLQADPKLLNKYVNQVKTGVRGVGYVRTNVKTPWPDNLQVKLP</sequence>
<dbReference type="InterPro" id="IPR058647">
    <property type="entry name" value="BSH_CzcB-like"/>
</dbReference>
<dbReference type="AlphaFoldDB" id="B2ICV0"/>
<evidence type="ECO:0000313" key="3">
    <source>
        <dbReference type="EMBL" id="ACB95374.1"/>
    </source>
</evidence>
<dbReference type="STRING" id="395963.Bind_1744"/>
<dbReference type="Gene3D" id="2.40.30.170">
    <property type="match status" value="1"/>
</dbReference>
<dbReference type="Gene3D" id="2.40.50.100">
    <property type="match status" value="1"/>
</dbReference>
<dbReference type="Gene3D" id="1.10.287.470">
    <property type="entry name" value="Helix hairpin bin"/>
    <property type="match status" value="1"/>
</dbReference>
<dbReference type="RefSeq" id="WP_012384731.1">
    <property type="nucleotide sequence ID" value="NC_010581.1"/>
</dbReference>
<feature type="coiled-coil region" evidence="1">
    <location>
        <begin position="177"/>
        <end position="211"/>
    </location>
</feature>
<dbReference type="eggNOG" id="COG0845">
    <property type="taxonomic scope" value="Bacteria"/>
</dbReference>
<reference evidence="4" key="1">
    <citation type="submission" date="2008-03" db="EMBL/GenBank/DDBJ databases">
        <title>Complete sequence of chromosome of Beijerinckia indica subsp. indica ATCC 9039.</title>
        <authorList>
            <consortium name="US DOE Joint Genome Institute"/>
            <person name="Copeland A."/>
            <person name="Lucas S."/>
            <person name="Lapidus A."/>
            <person name="Glavina del Rio T."/>
            <person name="Dalin E."/>
            <person name="Tice H."/>
            <person name="Bruce D."/>
            <person name="Goodwin L."/>
            <person name="Pitluck S."/>
            <person name="LaButti K."/>
            <person name="Schmutz J."/>
            <person name="Larimer F."/>
            <person name="Land M."/>
            <person name="Hauser L."/>
            <person name="Kyrpides N."/>
            <person name="Mikhailova N."/>
            <person name="Dunfield P.F."/>
            <person name="Dedysh S.N."/>
            <person name="Liesack W."/>
            <person name="Saw J.H."/>
            <person name="Alam M."/>
            <person name="Chen Y."/>
            <person name="Murrell J.C."/>
            <person name="Richardson P."/>
        </authorList>
    </citation>
    <scope>NUCLEOTIDE SEQUENCE [LARGE SCALE GENOMIC DNA]</scope>
    <source>
        <strain evidence="4">ATCC 9039 / DSM 1715 / NCIMB 8712</strain>
    </source>
</reference>
<proteinExistence type="predicted"/>
<evidence type="ECO:0000256" key="1">
    <source>
        <dbReference type="SAM" id="Coils"/>
    </source>
</evidence>
<evidence type="ECO:0000259" key="2">
    <source>
        <dbReference type="Pfam" id="PF25973"/>
    </source>
</evidence>
<name>B2ICV0_BEII9</name>
<keyword evidence="1" id="KW-0175">Coiled coil</keyword>
<reference evidence="3 4" key="2">
    <citation type="journal article" date="2010" name="J. Bacteriol.">
        <title>Complete genome sequence of Beijerinckia indica subsp. indica.</title>
        <authorList>
            <person name="Tamas I."/>
            <person name="Dedysh S.N."/>
            <person name="Liesack W."/>
            <person name="Stott M.B."/>
            <person name="Alam M."/>
            <person name="Murrell J.C."/>
            <person name="Dunfield P.F."/>
        </authorList>
    </citation>
    <scope>NUCLEOTIDE SEQUENCE [LARGE SCALE GENOMIC DNA]</scope>
    <source>
        <strain evidence="4">ATCC 9039 / DSM 1715 / NCIMB 8712</strain>
    </source>
</reference>
<protein>
    <submittedName>
        <fullName evidence="3">Secretion protein HlyD family protein</fullName>
    </submittedName>
</protein>
<feature type="domain" description="CzcB-like barrel-sandwich hybrid" evidence="2">
    <location>
        <begin position="72"/>
        <end position="238"/>
    </location>
</feature>
<dbReference type="PANTHER" id="PTHR30438">
    <property type="entry name" value="36 KDA ANTIGEN-RELATED"/>
    <property type="match status" value="1"/>
</dbReference>
<dbReference type="Proteomes" id="UP000001695">
    <property type="component" value="Chromosome"/>
</dbReference>
<dbReference type="HOGENOM" id="CLU_018816_6_0_5"/>
<dbReference type="KEGG" id="bid:Bind_1744"/>
<dbReference type="PANTHER" id="PTHR30438:SF2">
    <property type="entry name" value="MEMBRANE PROTEIN"/>
    <property type="match status" value="1"/>
</dbReference>
<dbReference type="GO" id="GO:0005886">
    <property type="term" value="C:plasma membrane"/>
    <property type="evidence" value="ECO:0007669"/>
    <property type="project" value="TreeGrafter"/>
</dbReference>
<dbReference type="EMBL" id="CP001016">
    <property type="protein sequence ID" value="ACB95374.1"/>
    <property type="molecule type" value="Genomic_DNA"/>
</dbReference>
<dbReference type="SUPFAM" id="SSF111369">
    <property type="entry name" value="HlyD-like secretion proteins"/>
    <property type="match status" value="2"/>
</dbReference>
<evidence type="ECO:0000313" key="4">
    <source>
        <dbReference type="Proteomes" id="UP000001695"/>
    </source>
</evidence>
<keyword evidence="4" id="KW-1185">Reference proteome</keyword>
<organism evidence="3 4">
    <name type="scientific">Beijerinckia indica subsp. indica (strain ATCC 9039 / DSM 1715 / NCIMB 8712)</name>
    <dbReference type="NCBI Taxonomy" id="395963"/>
    <lineage>
        <taxon>Bacteria</taxon>
        <taxon>Pseudomonadati</taxon>
        <taxon>Pseudomonadota</taxon>
        <taxon>Alphaproteobacteria</taxon>
        <taxon>Hyphomicrobiales</taxon>
        <taxon>Beijerinckiaceae</taxon>
        <taxon>Beijerinckia</taxon>
    </lineage>
</organism>
<gene>
    <name evidence="3" type="ordered locus">Bind_1744</name>
</gene>